<evidence type="ECO:0000313" key="2">
    <source>
        <dbReference type="Proteomes" id="UP000652761"/>
    </source>
</evidence>
<reference evidence="1" key="1">
    <citation type="submission" date="2017-07" db="EMBL/GenBank/DDBJ databases">
        <title>Taro Niue Genome Assembly and Annotation.</title>
        <authorList>
            <person name="Atibalentja N."/>
            <person name="Keating K."/>
            <person name="Fields C.J."/>
        </authorList>
    </citation>
    <scope>NUCLEOTIDE SEQUENCE</scope>
    <source>
        <strain evidence="1">Niue_2</strain>
        <tissue evidence="1">Leaf</tissue>
    </source>
</reference>
<accession>A0A843WYR7</accession>
<keyword evidence="2" id="KW-1185">Reference proteome</keyword>
<evidence type="ECO:0000313" key="1">
    <source>
        <dbReference type="EMBL" id="MQM07760.1"/>
    </source>
</evidence>
<sequence length="224" mass="25477">MRANRYAHLRNRCEIEIVILTYRIVMRANRCSRLSNRCNNQIVMNQVVVNLTNSITVIESYGMCIYHMPRSPGIDGNCGGQCVANVACYWCVSRFGVFVGWAQNTSLFTVCERDSEGHRDLIATVLHVAFPLPPLSGCHLHVRHMSLAGRHADVSPGKANYWAFLNFPARGRKLRRFSRHFGGLEVRLACSRYKDPAWSGRNAEIISFFAFFAKVGEFFSFYTV</sequence>
<dbReference type="Proteomes" id="UP000652761">
    <property type="component" value="Unassembled WGS sequence"/>
</dbReference>
<proteinExistence type="predicted"/>
<dbReference type="AlphaFoldDB" id="A0A843WYR7"/>
<gene>
    <name evidence="1" type="ORF">Taro_040604</name>
</gene>
<comment type="caution">
    <text evidence="1">The sequence shown here is derived from an EMBL/GenBank/DDBJ whole genome shotgun (WGS) entry which is preliminary data.</text>
</comment>
<protein>
    <submittedName>
        <fullName evidence="1">Uncharacterized protein</fullName>
    </submittedName>
</protein>
<organism evidence="1 2">
    <name type="scientific">Colocasia esculenta</name>
    <name type="common">Wild taro</name>
    <name type="synonym">Arum esculentum</name>
    <dbReference type="NCBI Taxonomy" id="4460"/>
    <lineage>
        <taxon>Eukaryota</taxon>
        <taxon>Viridiplantae</taxon>
        <taxon>Streptophyta</taxon>
        <taxon>Embryophyta</taxon>
        <taxon>Tracheophyta</taxon>
        <taxon>Spermatophyta</taxon>
        <taxon>Magnoliopsida</taxon>
        <taxon>Liliopsida</taxon>
        <taxon>Araceae</taxon>
        <taxon>Aroideae</taxon>
        <taxon>Colocasieae</taxon>
        <taxon>Colocasia</taxon>
    </lineage>
</organism>
<name>A0A843WYR7_COLES</name>
<dbReference type="EMBL" id="NMUH01003947">
    <property type="protein sequence ID" value="MQM07760.1"/>
    <property type="molecule type" value="Genomic_DNA"/>
</dbReference>